<dbReference type="AlphaFoldDB" id="B6QWF3"/>
<dbReference type="SUPFAM" id="SSF56672">
    <property type="entry name" value="DNA/RNA polymerases"/>
    <property type="match status" value="1"/>
</dbReference>
<dbReference type="STRING" id="441960.B6QWF3"/>
<dbReference type="Gene3D" id="3.30.70.270">
    <property type="match status" value="2"/>
</dbReference>
<dbReference type="CDD" id="cd01647">
    <property type="entry name" value="RT_LTR"/>
    <property type="match status" value="1"/>
</dbReference>
<sequence>MQRMQRQLNVAVSEPTEKEELKRSSHKAKTVHSQDKHLDANIAVIRAAGFFRNVKSKGAETFMTMEIPELPEIKEQLPERYHDYADVFSKTKSDELPARREYDHRIELEKDAELGYCPLYRMTEAELEAMKDYILENLHKGFIIPSNSPFASPILVVKKADGGLRFCVDYRKLNALTRKDRYPLPLIDEVFERIHKAKIFTKLDIRQGFHRIRMSADSSDLTTFRCRYGTFKYEVMPFGLTNGPATFQRLINDIFLDCLDKFLIAFVDDLLIYSNDELEHETHVKFVLERLRAAGLQASIKKCEFHVTTTKYLGFIITPDGVKVDTAKVETVLSWKTPNTMLGIQSFLDFCNFYRKFIKEYSRIARPLYRLTKIDVPFKWTEDCQRAFDTLKERLGSAPVLTHYDPKRQTRVETDASDGVVAGVLSQFCKDGEWHPVGYYSATMAPAEHNYHIHDKELLAIIKAFHEWKPELLGLRSEERFEVLSDHRALEYFMTTKALSARQVRWYEFLQEFPFILKYRPGKSNVLADTLTSSLDSCNDNSWFGTFTIVLGSGQREN</sequence>
<evidence type="ECO:0000259" key="3">
    <source>
        <dbReference type="PROSITE" id="PS50878"/>
    </source>
</evidence>
<dbReference type="InterPro" id="IPR041577">
    <property type="entry name" value="RT_RNaseH_2"/>
</dbReference>
<evidence type="ECO:0000256" key="1">
    <source>
        <dbReference type="ARBA" id="ARBA00023268"/>
    </source>
</evidence>
<feature type="region of interest" description="Disordered" evidence="2">
    <location>
        <begin position="1"/>
        <end position="33"/>
    </location>
</feature>
<evidence type="ECO:0000256" key="2">
    <source>
        <dbReference type="SAM" id="MobiDB-lite"/>
    </source>
</evidence>
<reference evidence="5" key="1">
    <citation type="journal article" date="2015" name="Genome Announc.">
        <title>Genome sequence of the AIDS-associated pathogen Penicillium marneffei (ATCC18224) and its near taxonomic relative Talaromyces stipitatus (ATCC10500).</title>
        <authorList>
            <person name="Nierman W.C."/>
            <person name="Fedorova-Abrams N.D."/>
            <person name="Andrianopoulos A."/>
        </authorList>
    </citation>
    <scope>NUCLEOTIDE SEQUENCE [LARGE SCALE GENOMIC DNA]</scope>
    <source>
        <strain evidence="5">ATCC 18224 / CBS 334.59 / QM 7333</strain>
    </source>
</reference>
<name>B6QWF3_TALMQ</name>
<dbReference type="OrthoDB" id="5417660at2759"/>
<organism evidence="4 5">
    <name type="scientific">Talaromyces marneffei (strain ATCC 18224 / CBS 334.59 / QM 7333)</name>
    <name type="common">Penicillium marneffei</name>
    <dbReference type="NCBI Taxonomy" id="441960"/>
    <lineage>
        <taxon>Eukaryota</taxon>
        <taxon>Fungi</taxon>
        <taxon>Dikarya</taxon>
        <taxon>Ascomycota</taxon>
        <taxon>Pezizomycotina</taxon>
        <taxon>Eurotiomycetes</taxon>
        <taxon>Eurotiomycetidae</taxon>
        <taxon>Eurotiales</taxon>
        <taxon>Trichocomaceae</taxon>
        <taxon>Talaromyces</taxon>
        <taxon>Talaromyces sect. Talaromyces</taxon>
    </lineage>
</organism>
<dbReference type="Gene3D" id="3.10.10.10">
    <property type="entry name" value="HIV Type 1 Reverse Transcriptase, subunit A, domain 1"/>
    <property type="match status" value="1"/>
</dbReference>
<dbReference type="PANTHER" id="PTHR37984">
    <property type="entry name" value="PROTEIN CBG26694"/>
    <property type="match status" value="1"/>
</dbReference>
<dbReference type="PhylomeDB" id="B6QWF3"/>
<accession>B6QWF3</accession>
<feature type="compositionally biased region" description="Polar residues" evidence="2">
    <location>
        <begin position="1"/>
        <end position="10"/>
    </location>
</feature>
<dbReference type="CDD" id="cd09274">
    <property type="entry name" value="RNase_HI_RT_Ty3"/>
    <property type="match status" value="1"/>
</dbReference>
<keyword evidence="1" id="KW-0511">Multifunctional enzyme</keyword>
<dbReference type="GO" id="GO:0003824">
    <property type="term" value="F:catalytic activity"/>
    <property type="evidence" value="ECO:0007669"/>
    <property type="project" value="UniProtKB-KW"/>
</dbReference>
<protein>
    <submittedName>
        <fullName evidence="4">Retrovirus polyprotein, putative</fullName>
    </submittedName>
</protein>
<dbReference type="InterPro" id="IPR000477">
    <property type="entry name" value="RT_dom"/>
</dbReference>
<dbReference type="Pfam" id="PF00078">
    <property type="entry name" value="RVT_1"/>
    <property type="match status" value="1"/>
</dbReference>
<dbReference type="InterPro" id="IPR043502">
    <property type="entry name" value="DNA/RNA_pol_sf"/>
</dbReference>
<dbReference type="Proteomes" id="UP000001294">
    <property type="component" value="Unassembled WGS sequence"/>
</dbReference>
<gene>
    <name evidence="4" type="ORF">PMAA_008070</name>
</gene>
<dbReference type="InterPro" id="IPR050951">
    <property type="entry name" value="Retrovirus_Pol_polyprotein"/>
</dbReference>
<evidence type="ECO:0000313" key="4">
    <source>
        <dbReference type="EMBL" id="EEA18528.1"/>
    </source>
</evidence>
<dbReference type="InterPro" id="IPR043128">
    <property type="entry name" value="Rev_trsase/Diguanyl_cyclase"/>
</dbReference>
<evidence type="ECO:0000313" key="5">
    <source>
        <dbReference type="Proteomes" id="UP000001294"/>
    </source>
</evidence>
<keyword evidence="5" id="KW-1185">Reference proteome</keyword>
<proteinExistence type="predicted"/>
<dbReference type="EMBL" id="DS995907">
    <property type="protein sequence ID" value="EEA18528.1"/>
    <property type="molecule type" value="Genomic_DNA"/>
</dbReference>
<dbReference type="PROSITE" id="PS50878">
    <property type="entry name" value="RT_POL"/>
    <property type="match status" value="1"/>
</dbReference>
<dbReference type="HOGENOM" id="CLU_000384_33_4_1"/>
<dbReference type="FunFam" id="3.30.70.270:FF:000020">
    <property type="entry name" value="Transposon Tf2-6 polyprotein-like Protein"/>
    <property type="match status" value="1"/>
</dbReference>
<dbReference type="VEuPathDB" id="FungiDB:PMAA_008070"/>
<dbReference type="Pfam" id="PF17919">
    <property type="entry name" value="RT_RNaseH_2"/>
    <property type="match status" value="1"/>
</dbReference>
<feature type="domain" description="Reverse transcriptase" evidence="3">
    <location>
        <begin position="138"/>
        <end position="317"/>
    </location>
</feature>
<dbReference type="PANTHER" id="PTHR37984:SF5">
    <property type="entry name" value="PROTEIN NYNRIN-LIKE"/>
    <property type="match status" value="1"/>
</dbReference>